<dbReference type="OrthoDB" id="2360021at2759"/>
<evidence type="ECO:0000313" key="2">
    <source>
        <dbReference type="Proteomes" id="UP000789405"/>
    </source>
</evidence>
<dbReference type="Proteomes" id="UP000789405">
    <property type="component" value="Unassembled WGS sequence"/>
</dbReference>
<sequence>MNLKSVSLTNFDDGLQITAKSLQDACLTLRSLYVDNTSPVKEFIDFRRNIVNYANIYRRKIFPHIKNMVIDIQDFMRSYTELTFEEFEKDISGLASDGYKQRTEKMRSDLENLINLIASFVTALEKVAEFFSILNDQLICFAKNPGEMNIHYNKCKSKAQSIITCCMSFITVISISESNLLSIPDDFDKDFVEQWHLKYLSQMI</sequence>
<comment type="caution">
    <text evidence="1">The sequence shown here is derived from an EMBL/GenBank/DDBJ whole genome shotgun (WGS) entry which is preliminary data.</text>
</comment>
<proteinExistence type="predicted"/>
<keyword evidence="2" id="KW-1185">Reference proteome</keyword>
<name>A0A9N8YQV0_9GLOM</name>
<accession>A0A9N8YQV0</accession>
<evidence type="ECO:0000313" key="1">
    <source>
        <dbReference type="EMBL" id="CAG8450285.1"/>
    </source>
</evidence>
<dbReference type="EMBL" id="CAJVPY010000107">
    <property type="protein sequence ID" value="CAG8450285.1"/>
    <property type="molecule type" value="Genomic_DNA"/>
</dbReference>
<gene>
    <name evidence="1" type="ORF">DERYTH_LOCUS474</name>
</gene>
<organism evidence="1 2">
    <name type="scientific">Dentiscutata erythropus</name>
    <dbReference type="NCBI Taxonomy" id="1348616"/>
    <lineage>
        <taxon>Eukaryota</taxon>
        <taxon>Fungi</taxon>
        <taxon>Fungi incertae sedis</taxon>
        <taxon>Mucoromycota</taxon>
        <taxon>Glomeromycotina</taxon>
        <taxon>Glomeromycetes</taxon>
        <taxon>Diversisporales</taxon>
        <taxon>Gigasporaceae</taxon>
        <taxon>Dentiscutata</taxon>
    </lineage>
</organism>
<dbReference type="AlphaFoldDB" id="A0A9N8YQV0"/>
<protein>
    <submittedName>
        <fullName evidence="1">7316_t:CDS:1</fullName>
    </submittedName>
</protein>
<reference evidence="1" key="1">
    <citation type="submission" date="2021-06" db="EMBL/GenBank/DDBJ databases">
        <authorList>
            <person name="Kallberg Y."/>
            <person name="Tangrot J."/>
            <person name="Rosling A."/>
        </authorList>
    </citation>
    <scope>NUCLEOTIDE SEQUENCE</scope>
    <source>
        <strain evidence="1">MA453B</strain>
    </source>
</reference>